<evidence type="ECO:0000313" key="2">
    <source>
        <dbReference type="Proteomes" id="UP001607157"/>
    </source>
</evidence>
<dbReference type="RefSeq" id="WP_377172282.1">
    <property type="nucleotide sequence ID" value="NZ_JBHTJC010000003.1"/>
</dbReference>
<reference evidence="1 2" key="1">
    <citation type="submission" date="2024-10" db="EMBL/GenBank/DDBJ databases">
        <authorList>
            <person name="Yang X.-N."/>
        </authorList>
    </citation>
    <scope>NUCLEOTIDE SEQUENCE [LARGE SCALE GENOMIC DNA]</scope>
    <source>
        <strain evidence="1 2">CAU 1059</strain>
    </source>
</reference>
<proteinExistence type="predicted"/>
<protein>
    <submittedName>
        <fullName evidence="1">Uncharacterized protein</fullName>
    </submittedName>
</protein>
<name>A0ABW7I9B8_9RHOB</name>
<dbReference type="Proteomes" id="UP001607157">
    <property type="component" value="Unassembled WGS sequence"/>
</dbReference>
<keyword evidence="2" id="KW-1185">Reference proteome</keyword>
<comment type="caution">
    <text evidence="1">The sequence shown here is derived from an EMBL/GenBank/DDBJ whole genome shotgun (WGS) entry which is preliminary data.</text>
</comment>
<sequence length="44" mass="4813">MLRKPIFWGLLFLAGWGYGKYQHAEACAAAGGQVVRGLCEGETR</sequence>
<accession>A0ABW7I9B8</accession>
<gene>
    <name evidence="1" type="ORF">ACGRVM_12870</name>
</gene>
<dbReference type="EMBL" id="JBIHMM010000003">
    <property type="protein sequence ID" value="MFH0254791.1"/>
    <property type="molecule type" value="Genomic_DNA"/>
</dbReference>
<organism evidence="1 2">
    <name type="scientific">Roseovarius aquimarinus</name>
    <dbReference type="NCBI Taxonomy" id="1229156"/>
    <lineage>
        <taxon>Bacteria</taxon>
        <taxon>Pseudomonadati</taxon>
        <taxon>Pseudomonadota</taxon>
        <taxon>Alphaproteobacteria</taxon>
        <taxon>Rhodobacterales</taxon>
        <taxon>Roseobacteraceae</taxon>
        <taxon>Roseovarius</taxon>
    </lineage>
</organism>
<evidence type="ECO:0000313" key="1">
    <source>
        <dbReference type="EMBL" id="MFH0254791.1"/>
    </source>
</evidence>